<evidence type="ECO:0000256" key="1">
    <source>
        <dbReference type="ARBA" id="ARBA00006499"/>
    </source>
</evidence>
<proteinExistence type="inferred from homology"/>
<protein>
    <recommendedName>
        <fullName evidence="3">Phospholipase/carboxylesterase/thioesterase domain-containing protein</fullName>
    </recommendedName>
</protein>
<organism evidence="4 5">
    <name type="scientific">Chlorella vulgaris</name>
    <name type="common">Green alga</name>
    <dbReference type="NCBI Taxonomy" id="3077"/>
    <lineage>
        <taxon>Eukaryota</taxon>
        <taxon>Viridiplantae</taxon>
        <taxon>Chlorophyta</taxon>
        <taxon>core chlorophytes</taxon>
        <taxon>Trebouxiophyceae</taxon>
        <taxon>Chlorellales</taxon>
        <taxon>Chlorellaceae</taxon>
        <taxon>Chlorella clade</taxon>
        <taxon>Chlorella</taxon>
    </lineage>
</organism>
<sequence>MTLTFAGAGPSSALGALDYPEPIILQPLKRHTSTLIMLHGLGDSGAGWADIGPLMQPDLPHTRFIFPTAPVRSITLNEGMSMPGWYDIADLNRLGADQDVESMRESKRYVESIIQQEMALGIPSTSIAVGGFSQGGAMSLLMLRSTIKLGGVVGLSSYLPMHEELPLASDENLETPVLLCHGDCDQVVHYKYGEASFDLLRAAGCKVEFQAYDFMGHEACPEELQALRDFLKGCFAPPAKRWLPFNRR</sequence>
<gene>
    <name evidence="4" type="ORF">D9Q98_004714</name>
</gene>
<dbReference type="AlphaFoldDB" id="A0A9D4TQ80"/>
<name>A0A9D4TQ80_CHLVU</name>
<evidence type="ECO:0000313" key="5">
    <source>
        <dbReference type="Proteomes" id="UP001055712"/>
    </source>
</evidence>
<evidence type="ECO:0000259" key="3">
    <source>
        <dbReference type="Pfam" id="PF02230"/>
    </source>
</evidence>
<accession>A0A9D4TQ80</accession>
<dbReference type="InterPro" id="IPR050565">
    <property type="entry name" value="LYPA1-2/EST-like"/>
</dbReference>
<dbReference type="Proteomes" id="UP001055712">
    <property type="component" value="Unassembled WGS sequence"/>
</dbReference>
<dbReference type="Gene3D" id="3.40.50.1820">
    <property type="entry name" value="alpha/beta hydrolase"/>
    <property type="match status" value="1"/>
</dbReference>
<reference evidence="4" key="1">
    <citation type="journal article" date="2019" name="Plant J.">
        <title>Chlorella vulgaris genome assembly and annotation reveals the molecular basis for metabolic acclimation to high light conditions.</title>
        <authorList>
            <person name="Cecchin M."/>
            <person name="Marcolungo L."/>
            <person name="Rossato M."/>
            <person name="Girolomoni L."/>
            <person name="Cosentino E."/>
            <person name="Cuine S."/>
            <person name="Li-Beisson Y."/>
            <person name="Delledonne M."/>
            <person name="Ballottari M."/>
        </authorList>
    </citation>
    <scope>NUCLEOTIDE SEQUENCE</scope>
    <source>
        <strain evidence="4">211/11P</strain>
    </source>
</reference>
<keyword evidence="2" id="KW-0378">Hydrolase</keyword>
<feature type="domain" description="Phospholipase/carboxylesterase/thioesterase" evidence="3">
    <location>
        <begin position="23"/>
        <end position="233"/>
    </location>
</feature>
<evidence type="ECO:0000256" key="2">
    <source>
        <dbReference type="ARBA" id="ARBA00022801"/>
    </source>
</evidence>
<evidence type="ECO:0000313" key="4">
    <source>
        <dbReference type="EMBL" id="KAI3431667.1"/>
    </source>
</evidence>
<dbReference type="InterPro" id="IPR029058">
    <property type="entry name" value="AB_hydrolase_fold"/>
</dbReference>
<dbReference type="PANTHER" id="PTHR10655">
    <property type="entry name" value="LYSOPHOSPHOLIPASE-RELATED"/>
    <property type="match status" value="1"/>
</dbReference>
<dbReference type="GO" id="GO:0052689">
    <property type="term" value="F:carboxylic ester hydrolase activity"/>
    <property type="evidence" value="ECO:0007669"/>
    <property type="project" value="TreeGrafter"/>
</dbReference>
<dbReference type="OrthoDB" id="2418081at2759"/>
<reference evidence="4" key="2">
    <citation type="submission" date="2020-11" db="EMBL/GenBank/DDBJ databases">
        <authorList>
            <person name="Cecchin M."/>
            <person name="Marcolungo L."/>
            <person name="Rossato M."/>
            <person name="Girolomoni L."/>
            <person name="Cosentino E."/>
            <person name="Cuine S."/>
            <person name="Li-Beisson Y."/>
            <person name="Delledonne M."/>
            <person name="Ballottari M."/>
        </authorList>
    </citation>
    <scope>NUCLEOTIDE SEQUENCE</scope>
    <source>
        <strain evidence="4">211/11P</strain>
        <tissue evidence="4">Whole cell</tissue>
    </source>
</reference>
<dbReference type="PANTHER" id="PTHR10655:SF17">
    <property type="entry name" value="LYSOPHOSPHOLIPASE-LIKE PROTEIN 1"/>
    <property type="match status" value="1"/>
</dbReference>
<dbReference type="EMBL" id="SIDB01000006">
    <property type="protein sequence ID" value="KAI3431667.1"/>
    <property type="molecule type" value="Genomic_DNA"/>
</dbReference>
<dbReference type="Pfam" id="PF02230">
    <property type="entry name" value="Abhydrolase_2"/>
    <property type="match status" value="1"/>
</dbReference>
<dbReference type="GO" id="GO:0008474">
    <property type="term" value="F:palmitoyl-(protein) hydrolase activity"/>
    <property type="evidence" value="ECO:0007669"/>
    <property type="project" value="TreeGrafter"/>
</dbReference>
<comment type="similarity">
    <text evidence="1">Belongs to the AB hydrolase superfamily. AB hydrolase 2 family.</text>
</comment>
<keyword evidence="5" id="KW-1185">Reference proteome</keyword>
<comment type="caution">
    <text evidence="4">The sequence shown here is derived from an EMBL/GenBank/DDBJ whole genome shotgun (WGS) entry which is preliminary data.</text>
</comment>
<dbReference type="InterPro" id="IPR003140">
    <property type="entry name" value="PLipase/COase/thioEstase"/>
</dbReference>
<dbReference type="SUPFAM" id="SSF53474">
    <property type="entry name" value="alpha/beta-Hydrolases"/>
    <property type="match status" value="1"/>
</dbReference>
<dbReference type="GO" id="GO:0005737">
    <property type="term" value="C:cytoplasm"/>
    <property type="evidence" value="ECO:0007669"/>
    <property type="project" value="TreeGrafter"/>
</dbReference>